<name>A0A428JCN7_9BACT</name>
<evidence type="ECO:0008006" key="4">
    <source>
        <dbReference type="Google" id="ProtNLM"/>
    </source>
</evidence>
<gene>
    <name evidence="2" type="ORF">EI290_15790</name>
</gene>
<comment type="caution">
    <text evidence="2">The sequence shown here is derived from an EMBL/GenBank/DDBJ whole genome shotgun (WGS) entry which is preliminary data.</text>
</comment>
<dbReference type="OrthoDB" id="914976at2"/>
<dbReference type="EMBL" id="RWIS01000011">
    <property type="protein sequence ID" value="RSK29798.1"/>
    <property type="molecule type" value="Genomic_DNA"/>
</dbReference>
<protein>
    <recommendedName>
        <fullName evidence="4">Peptide-N-glycosidase F C-terminal domain-containing protein</fullName>
    </recommendedName>
</protein>
<evidence type="ECO:0000256" key="1">
    <source>
        <dbReference type="SAM" id="SignalP"/>
    </source>
</evidence>
<evidence type="ECO:0000313" key="2">
    <source>
        <dbReference type="EMBL" id="RSK29798.1"/>
    </source>
</evidence>
<accession>A0A428JCN7</accession>
<evidence type="ECO:0000313" key="3">
    <source>
        <dbReference type="Proteomes" id="UP000280066"/>
    </source>
</evidence>
<feature type="signal peptide" evidence="1">
    <location>
        <begin position="1"/>
        <end position="28"/>
    </location>
</feature>
<dbReference type="AlphaFoldDB" id="A0A428JCN7"/>
<reference evidence="2 3" key="1">
    <citation type="submission" date="2018-12" db="EMBL/GenBank/DDBJ databases">
        <authorList>
            <person name="Feng G."/>
            <person name="Zhu H."/>
        </authorList>
    </citation>
    <scope>NUCLEOTIDE SEQUENCE [LARGE SCALE GENOMIC DNA]</scope>
    <source>
        <strain evidence="2 3">9PBR-2</strain>
    </source>
</reference>
<feature type="chain" id="PRO_5019558523" description="Peptide-N-glycosidase F C-terminal domain-containing protein" evidence="1">
    <location>
        <begin position="29"/>
        <end position="198"/>
    </location>
</feature>
<dbReference type="Proteomes" id="UP000280066">
    <property type="component" value="Unassembled WGS sequence"/>
</dbReference>
<sequence>MNLRPLFRRWWLLLLPLVLPLATGQAQQRTTAATQVPAYTAPDWQFAFWVENPAPGVTRQLRAVRLRVGAKGLPNCPLRLRLYEAAGPRQAPGEDILTENVFICPARWNGWYWFDVQPYQLRVPAQGFFVALEPVLGSDNFHCFPSSPAYQPTGPLLSPEQPGAACWARTTRTAWQYLPDSTSRPRYEQFVQLEVAGQ</sequence>
<organism evidence="2 3">
    <name type="scientific">Hymenobacter metallilatus</name>
    <dbReference type="NCBI Taxonomy" id="2493666"/>
    <lineage>
        <taxon>Bacteria</taxon>
        <taxon>Pseudomonadati</taxon>
        <taxon>Bacteroidota</taxon>
        <taxon>Cytophagia</taxon>
        <taxon>Cytophagales</taxon>
        <taxon>Hymenobacteraceae</taxon>
        <taxon>Hymenobacter</taxon>
    </lineage>
</organism>
<keyword evidence="1" id="KW-0732">Signal</keyword>
<proteinExistence type="predicted"/>
<keyword evidence="3" id="KW-1185">Reference proteome</keyword>
<dbReference type="RefSeq" id="WP_125432367.1">
    <property type="nucleotide sequence ID" value="NZ_RWIS01000011.1"/>
</dbReference>